<proteinExistence type="predicted"/>
<keyword evidence="1" id="KW-1133">Transmembrane helix</keyword>
<comment type="caution">
    <text evidence="2">The sequence shown here is derived from an EMBL/GenBank/DDBJ whole genome shotgun (WGS) entry which is preliminary data.</text>
</comment>
<keyword evidence="1" id="KW-0472">Membrane</keyword>
<protein>
    <submittedName>
        <fullName evidence="2">Uncharacterized protein</fullName>
    </submittedName>
</protein>
<gene>
    <name evidence="2" type="ORF">CNE99_04615</name>
</gene>
<keyword evidence="1" id="KW-0812">Transmembrane</keyword>
<organism evidence="2 3">
    <name type="scientific">OM182 bacterium MED-G24</name>
    <dbReference type="NCBI Taxonomy" id="1986255"/>
    <lineage>
        <taxon>Bacteria</taxon>
        <taxon>Pseudomonadati</taxon>
        <taxon>Pseudomonadota</taxon>
        <taxon>Gammaproteobacteria</taxon>
        <taxon>OMG group</taxon>
        <taxon>OM182 clade</taxon>
    </lineage>
</organism>
<evidence type="ECO:0000313" key="3">
    <source>
        <dbReference type="Proteomes" id="UP000219327"/>
    </source>
</evidence>
<dbReference type="AlphaFoldDB" id="A0A2A5WUN5"/>
<evidence type="ECO:0000313" key="2">
    <source>
        <dbReference type="EMBL" id="PDH39937.1"/>
    </source>
</evidence>
<feature type="transmembrane region" description="Helical" evidence="1">
    <location>
        <begin position="27"/>
        <end position="48"/>
    </location>
</feature>
<dbReference type="Proteomes" id="UP000219327">
    <property type="component" value="Unassembled WGS sequence"/>
</dbReference>
<reference evidence="2 3" key="1">
    <citation type="submission" date="2017-08" db="EMBL/GenBank/DDBJ databases">
        <title>Fine stratification of microbial communities through a metagenomic profile of the photic zone.</title>
        <authorList>
            <person name="Haro-Moreno J.M."/>
            <person name="Lopez-Perez M."/>
            <person name="De La Torre J."/>
            <person name="Picazo A."/>
            <person name="Camacho A."/>
            <person name="Rodriguez-Valera F."/>
        </authorList>
    </citation>
    <scope>NUCLEOTIDE SEQUENCE [LARGE SCALE GENOMIC DNA]</scope>
    <source>
        <strain evidence="2">MED-G24</strain>
    </source>
</reference>
<dbReference type="EMBL" id="NTKD01000017">
    <property type="protein sequence ID" value="PDH39937.1"/>
    <property type="molecule type" value="Genomic_DNA"/>
</dbReference>
<sequence>MIALMGAIGIPVLMLAAELNLEEHGQTISVFSIATLVFAGLTASLGFVKNARYQWAVIVLLITVPSFSFFQIVPNG</sequence>
<name>A0A2A5WUN5_9GAMM</name>
<feature type="transmembrane region" description="Helical" evidence="1">
    <location>
        <begin position="55"/>
        <end position="73"/>
    </location>
</feature>
<evidence type="ECO:0000256" key="1">
    <source>
        <dbReference type="SAM" id="Phobius"/>
    </source>
</evidence>
<accession>A0A2A5WUN5</accession>